<accession>A0A0Q2M5B4</accession>
<evidence type="ECO:0000313" key="1">
    <source>
        <dbReference type="EMBL" id="KQH83217.1"/>
    </source>
</evidence>
<protein>
    <recommendedName>
        <fullName evidence="3">DUF3800 domain-containing protein</fullName>
    </recommendedName>
</protein>
<gene>
    <name evidence="1" type="ORF">AMR53_00600</name>
</gene>
<organism evidence="1 2">
    <name type="scientific">Thermococcus thioreducens</name>
    <dbReference type="NCBI Taxonomy" id="277988"/>
    <lineage>
        <taxon>Archaea</taxon>
        <taxon>Methanobacteriati</taxon>
        <taxon>Methanobacteriota</taxon>
        <taxon>Thermococci</taxon>
        <taxon>Thermococcales</taxon>
        <taxon>Thermococcaceae</taxon>
        <taxon>Thermococcus</taxon>
    </lineage>
</organism>
<sequence length="294" mass="33769">MLKAISGIVGKVLKHFVDYWDESVWGAGWMWFAFVDESGKPKFWEKDVRQEPLYVISAVVVHESKVSSLYHEIEGLKRMVLPRDKWSVEIHTKEIVHGNKNYTGVPLEKRVGLLDGLFGILSEFEGLYIMSVVVDKPKVLALNSGFSRNQLGRLAHAYAFKVLADMVEHFLRVKLMTEGYEFLLWVIDDSVRVERDRTRDSLIEAVIRGGYDPLLGRDATSFYTILPPLFAHSYQHLGLQVADAVSYVISRRLRGSPSKKAFDFEGYFQIILSKLYGDGLVVVSRIPRKEHWWM</sequence>
<reference evidence="1 2" key="1">
    <citation type="submission" date="2015-08" db="EMBL/GenBank/DDBJ databases">
        <title>Thermococcus thioreducens DSM 14981 genome sequencing.</title>
        <authorList>
            <person name="Hong S.-J."/>
            <person name="Kim M.-C."/>
            <person name="Shin J.-H."/>
        </authorList>
    </citation>
    <scope>NUCLEOTIDE SEQUENCE [LARGE SCALE GENOMIC DNA]</scope>
    <source>
        <strain evidence="1 2">DSM 14981</strain>
    </source>
</reference>
<proteinExistence type="predicted"/>
<dbReference type="Pfam" id="PF12686">
    <property type="entry name" value="DUF3800"/>
    <property type="match status" value="1"/>
</dbReference>
<dbReference type="EMBL" id="LIXN01000002">
    <property type="protein sequence ID" value="KQH83217.1"/>
    <property type="molecule type" value="Genomic_DNA"/>
</dbReference>
<dbReference type="AlphaFoldDB" id="A0A0Q2M5B4"/>
<dbReference type="Proteomes" id="UP000051862">
    <property type="component" value="Unassembled WGS sequence"/>
</dbReference>
<comment type="caution">
    <text evidence="1">The sequence shown here is derived from an EMBL/GenBank/DDBJ whole genome shotgun (WGS) entry which is preliminary data.</text>
</comment>
<evidence type="ECO:0000313" key="2">
    <source>
        <dbReference type="Proteomes" id="UP000051862"/>
    </source>
</evidence>
<name>A0A0Q2M5B4_9EURY</name>
<dbReference type="InterPro" id="IPR024524">
    <property type="entry name" value="DUF3800"/>
</dbReference>
<dbReference type="PATRIC" id="fig|277988.4.peg.130"/>
<evidence type="ECO:0008006" key="3">
    <source>
        <dbReference type="Google" id="ProtNLM"/>
    </source>
</evidence>